<name>A0A0U3L6S4_9BURK</name>
<dbReference type="AlphaFoldDB" id="A0A0U3L6S4"/>
<dbReference type="Proteomes" id="UP000060699">
    <property type="component" value="Chromosome"/>
</dbReference>
<keyword evidence="2" id="KW-1185">Reference proteome</keyword>
<sequence>MTVKIQFPEFPHAPSELPVYAALPPAWKPDQVAQLAERFDLKGDVADAGLWWVCRNDRQMLEVYQASHSLRIERLDVDGEGRGKSQGPQEPPDRERALAMAERVMRMIGEDYAKPQVHSVTELEVRRAVRGQKEEERQVVGLQVNYRYALDGMPLVGPGAKAQVTVGGDGEMMQAYRFARAVERIQSRATVPAEEVLRRFAATDMFAQLDAKSKVSITSLELGLLSIPPTEVQSVLVPVYVIKGRISTRMLPQYDFVRYVAATEMGDADIKRRRWQQARPALLAA</sequence>
<protein>
    <submittedName>
        <fullName evidence="1">Uncharacterized protein</fullName>
    </submittedName>
</protein>
<gene>
    <name evidence="1" type="ORF">RD2015_2507</name>
</gene>
<evidence type="ECO:0000313" key="1">
    <source>
        <dbReference type="EMBL" id="ALV06974.1"/>
    </source>
</evidence>
<evidence type="ECO:0000313" key="2">
    <source>
        <dbReference type="Proteomes" id="UP000060699"/>
    </source>
</evidence>
<dbReference type="RefSeq" id="WP_147307060.1">
    <property type="nucleotide sequence ID" value="NZ_CP013729.1"/>
</dbReference>
<dbReference type="KEGG" id="rdp:RD2015_2507"/>
<dbReference type="OrthoDB" id="1414382at2"/>
<proteinExistence type="predicted"/>
<accession>A0A0U3L6S4</accession>
<reference evidence="1 2" key="1">
    <citation type="submission" date="2015-12" db="EMBL/GenBank/DDBJ databases">
        <title>Complete genome of Roseateles depolymerans KCTC 42856.</title>
        <authorList>
            <person name="Kim K.M."/>
        </authorList>
    </citation>
    <scope>NUCLEOTIDE SEQUENCE [LARGE SCALE GENOMIC DNA]</scope>
    <source>
        <strain evidence="1 2">KCTC 42856</strain>
    </source>
</reference>
<dbReference type="STRING" id="76731.RD2015_2507"/>
<organism evidence="1 2">
    <name type="scientific">Roseateles depolymerans</name>
    <dbReference type="NCBI Taxonomy" id="76731"/>
    <lineage>
        <taxon>Bacteria</taxon>
        <taxon>Pseudomonadati</taxon>
        <taxon>Pseudomonadota</taxon>
        <taxon>Betaproteobacteria</taxon>
        <taxon>Burkholderiales</taxon>
        <taxon>Sphaerotilaceae</taxon>
        <taxon>Roseateles</taxon>
    </lineage>
</organism>
<dbReference type="EMBL" id="CP013729">
    <property type="protein sequence ID" value="ALV06974.1"/>
    <property type="molecule type" value="Genomic_DNA"/>
</dbReference>